<accession>A0A151IDX3</accession>
<reference evidence="2 3" key="1">
    <citation type="submission" date="2016-03" db="EMBL/GenBank/DDBJ databases">
        <title>Cyphomyrmex costatus WGS genome.</title>
        <authorList>
            <person name="Nygaard S."/>
            <person name="Hu H."/>
            <person name="Boomsma J."/>
            <person name="Zhang G."/>
        </authorList>
    </citation>
    <scope>NUCLEOTIDE SEQUENCE [LARGE SCALE GENOMIC DNA]</scope>
    <source>
        <strain evidence="2">MS0001</strain>
        <tissue evidence="2">Whole body</tissue>
    </source>
</reference>
<protein>
    <submittedName>
        <fullName evidence="2">Uncharacterized protein</fullName>
    </submittedName>
</protein>
<dbReference type="AlphaFoldDB" id="A0A151IDX3"/>
<evidence type="ECO:0000313" key="3">
    <source>
        <dbReference type="Proteomes" id="UP000078542"/>
    </source>
</evidence>
<sequence length="247" mass="27969">MKRALTIFLTFFFPQIFSRSLNSKPSKPEVRPLFPTETQLLVLNAVTLSSFPAIEMARKCSIFIVSIKAPDTGRVFLLRQELTTTAVGPKGVTQDLRRTPTIIILTVAKRNKTKIGLGFGLRSFPFFVANVHIRMYTYCKAVYIVFDNSYYVLRRKLQSKLFVGQFPKNGSDLLRETIIIAGDAATTRSFSPPSSCRSQLSNLLTYLPVLFARYSRLPQEVIRKYLLKVGKCNIACGNMRVCLQRLP</sequence>
<feature type="chain" id="PRO_5007582144" evidence="1">
    <location>
        <begin position="19"/>
        <end position="247"/>
    </location>
</feature>
<evidence type="ECO:0000313" key="2">
    <source>
        <dbReference type="EMBL" id="KYM98864.1"/>
    </source>
</evidence>
<feature type="signal peptide" evidence="1">
    <location>
        <begin position="1"/>
        <end position="18"/>
    </location>
</feature>
<gene>
    <name evidence="2" type="ORF">ALC62_10421</name>
</gene>
<dbReference type="EMBL" id="KQ977906">
    <property type="protein sequence ID" value="KYM98864.1"/>
    <property type="molecule type" value="Genomic_DNA"/>
</dbReference>
<proteinExistence type="predicted"/>
<keyword evidence="1" id="KW-0732">Signal</keyword>
<dbReference type="Proteomes" id="UP000078542">
    <property type="component" value="Unassembled WGS sequence"/>
</dbReference>
<organism evidence="2 3">
    <name type="scientific">Cyphomyrmex costatus</name>
    <dbReference type="NCBI Taxonomy" id="456900"/>
    <lineage>
        <taxon>Eukaryota</taxon>
        <taxon>Metazoa</taxon>
        <taxon>Ecdysozoa</taxon>
        <taxon>Arthropoda</taxon>
        <taxon>Hexapoda</taxon>
        <taxon>Insecta</taxon>
        <taxon>Pterygota</taxon>
        <taxon>Neoptera</taxon>
        <taxon>Endopterygota</taxon>
        <taxon>Hymenoptera</taxon>
        <taxon>Apocrita</taxon>
        <taxon>Aculeata</taxon>
        <taxon>Formicoidea</taxon>
        <taxon>Formicidae</taxon>
        <taxon>Myrmicinae</taxon>
        <taxon>Cyphomyrmex</taxon>
    </lineage>
</organism>
<evidence type="ECO:0000256" key="1">
    <source>
        <dbReference type="SAM" id="SignalP"/>
    </source>
</evidence>
<name>A0A151IDX3_9HYME</name>
<keyword evidence="3" id="KW-1185">Reference proteome</keyword>